<dbReference type="InterPro" id="IPR002941">
    <property type="entry name" value="DNA_methylase_N4/N6"/>
</dbReference>
<dbReference type="InterPro" id="IPR029063">
    <property type="entry name" value="SAM-dependent_MTases_sf"/>
</dbReference>
<sequence length="285" mass="33013">MIENYINKVINGDTIDVMSEMPEGWVDLVVTSPPYNVGIKYDTHNDEIVMDEYWEWSEKWLTEAYRLLKDDGRMAINIPYEVNVQARGGRVFFASELYQVMKKVGFKFYGIVDLEEDSPHRSKTTAWGSWMSPSAPYIYNPKECVILAYKKVHIKKVKGEPQWKGEPYLTEDGKNKVAYAEQDKKEFMELVFGQWKYFADTRTLTKATFSMDIPEKAIKILSYKNDVVLDPFNGSGTSCVAAVVHDRRWVGIELSSNYCEIAKQRIQSFVDQKNQQKLEFENGVK</sequence>
<dbReference type="GO" id="GO:0003677">
    <property type="term" value="F:DNA binding"/>
    <property type="evidence" value="ECO:0007669"/>
    <property type="project" value="UniProtKB-KW"/>
</dbReference>
<gene>
    <name evidence="10" type="ORF">UFOVP117_130</name>
</gene>
<dbReference type="GO" id="GO:0015667">
    <property type="term" value="F:site-specific DNA-methyltransferase (cytosine-N4-specific) activity"/>
    <property type="evidence" value="ECO:0007669"/>
    <property type="project" value="UniProtKB-EC"/>
</dbReference>
<keyword evidence="5" id="KW-0949">S-adenosyl-L-methionine</keyword>
<protein>
    <recommendedName>
        <fullName evidence="2">site-specific DNA-methyltransferase (cytosine-N(4)-specific)</fullName>
        <ecNumber evidence="2">2.1.1.113</ecNumber>
    </recommendedName>
</protein>
<keyword evidence="7" id="KW-0238">DNA-binding</keyword>
<dbReference type="PROSITE" id="PS00093">
    <property type="entry name" value="N4_MTASE"/>
    <property type="match status" value="1"/>
</dbReference>
<comment type="catalytic activity">
    <reaction evidence="8">
        <text>a 2'-deoxycytidine in DNA + S-adenosyl-L-methionine = an N(4)-methyl-2'-deoxycytidine in DNA + S-adenosyl-L-homocysteine + H(+)</text>
        <dbReference type="Rhea" id="RHEA:16857"/>
        <dbReference type="Rhea" id="RHEA-COMP:11369"/>
        <dbReference type="Rhea" id="RHEA-COMP:13674"/>
        <dbReference type="ChEBI" id="CHEBI:15378"/>
        <dbReference type="ChEBI" id="CHEBI:57856"/>
        <dbReference type="ChEBI" id="CHEBI:59789"/>
        <dbReference type="ChEBI" id="CHEBI:85452"/>
        <dbReference type="ChEBI" id="CHEBI:137933"/>
        <dbReference type="EC" id="2.1.1.113"/>
    </reaction>
</comment>
<dbReference type="GO" id="GO:0009307">
    <property type="term" value="P:DNA restriction-modification system"/>
    <property type="evidence" value="ECO:0007669"/>
    <property type="project" value="UniProtKB-KW"/>
</dbReference>
<accession>A0A6J5LAA4</accession>
<keyword evidence="6" id="KW-0680">Restriction system</keyword>
<keyword evidence="3 10" id="KW-0489">Methyltransferase</keyword>
<proteinExistence type="inferred from homology"/>
<dbReference type="GO" id="GO:0009007">
    <property type="term" value="F:site-specific DNA-methyltransferase (adenine-specific) activity"/>
    <property type="evidence" value="ECO:0007669"/>
    <property type="project" value="TreeGrafter"/>
</dbReference>
<dbReference type="PRINTS" id="PR00508">
    <property type="entry name" value="S21N4MTFRASE"/>
</dbReference>
<evidence type="ECO:0000256" key="6">
    <source>
        <dbReference type="ARBA" id="ARBA00022747"/>
    </source>
</evidence>
<dbReference type="EMBL" id="LR796235">
    <property type="protein sequence ID" value="CAB4129850.1"/>
    <property type="molecule type" value="Genomic_DNA"/>
</dbReference>
<evidence type="ECO:0000313" key="10">
    <source>
        <dbReference type="EMBL" id="CAB4129850.1"/>
    </source>
</evidence>
<evidence type="ECO:0000259" key="9">
    <source>
        <dbReference type="Pfam" id="PF01555"/>
    </source>
</evidence>
<evidence type="ECO:0000256" key="4">
    <source>
        <dbReference type="ARBA" id="ARBA00022679"/>
    </source>
</evidence>
<organism evidence="10">
    <name type="scientific">uncultured Caudovirales phage</name>
    <dbReference type="NCBI Taxonomy" id="2100421"/>
    <lineage>
        <taxon>Viruses</taxon>
        <taxon>Duplodnaviria</taxon>
        <taxon>Heunggongvirae</taxon>
        <taxon>Uroviricota</taxon>
        <taxon>Caudoviricetes</taxon>
        <taxon>Peduoviridae</taxon>
        <taxon>Maltschvirus</taxon>
        <taxon>Maltschvirus maltsch</taxon>
    </lineage>
</organism>
<dbReference type="Pfam" id="PF01555">
    <property type="entry name" value="N6_N4_Mtase"/>
    <property type="match status" value="1"/>
</dbReference>
<dbReference type="PANTHER" id="PTHR13370">
    <property type="entry name" value="RNA METHYLASE-RELATED"/>
    <property type="match status" value="1"/>
</dbReference>
<reference evidence="10" key="1">
    <citation type="submission" date="2020-04" db="EMBL/GenBank/DDBJ databases">
        <authorList>
            <person name="Chiriac C."/>
            <person name="Salcher M."/>
            <person name="Ghai R."/>
            <person name="Kavagutti S V."/>
        </authorList>
    </citation>
    <scope>NUCLEOTIDE SEQUENCE</scope>
</reference>
<dbReference type="InterPro" id="IPR001091">
    <property type="entry name" value="RM_Methyltransferase"/>
</dbReference>
<dbReference type="EC" id="2.1.1.113" evidence="2"/>
<feature type="domain" description="DNA methylase N-4/N-6" evidence="9">
    <location>
        <begin position="26"/>
        <end position="264"/>
    </location>
</feature>
<dbReference type="GO" id="GO:0008170">
    <property type="term" value="F:N-methyltransferase activity"/>
    <property type="evidence" value="ECO:0007669"/>
    <property type="project" value="InterPro"/>
</dbReference>
<evidence type="ECO:0000256" key="5">
    <source>
        <dbReference type="ARBA" id="ARBA00022691"/>
    </source>
</evidence>
<evidence type="ECO:0000256" key="2">
    <source>
        <dbReference type="ARBA" id="ARBA00012185"/>
    </source>
</evidence>
<dbReference type="SUPFAM" id="SSF53335">
    <property type="entry name" value="S-adenosyl-L-methionine-dependent methyltransferases"/>
    <property type="match status" value="1"/>
</dbReference>
<dbReference type="InterPro" id="IPR017985">
    <property type="entry name" value="MeTrfase_CN4_CS"/>
</dbReference>
<evidence type="ECO:0000256" key="8">
    <source>
        <dbReference type="ARBA" id="ARBA00049120"/>
    </source>
</evidence>
<evidence type="ECO:0000256" key="7">
    <source>
        <dbReference type="ARBA" id="ARBA00023125"/>
    </source>
</evidence>
<evidence type="ECO:0000256" key="1">
    <source>
        <dbReference type="ARBA" id="ARBA00010203"/>
    </source>
</evidence>
<dbReference type="Gene3D" id="3.40.50.150">
    <property type="entry name" value="Vaccinia Virus protein VP39"/>
    <property type="match status" value="1"/>
</dbReference>
<evidence type="ECO:0000256" key="3">
    <source>
        <dbReference type="ARBA" id="ARBA00022603"/>
    </source>
</evidence>
<keyword evidence="4" id="KW-0808">Transferase</keyword>
<dbReference type="PANTHER" id="PTHR13370:SF3">
    <property type="entry name" value="TRNA (GUANINE(10)-N2)-METHYLTRANSFERASE HOMOLOG"/>
    <property type="match status" value="1"/>
</dbReference>
<comment type="similarity">
    <text evidence="1">Belongs to the N(4)/N(6)-methyltransferase family. N(4) subfamily.</text>
</comment>
<name>A0A6J5LAA4_9CAUD</name>
<dbReference type="GO" id="GO:0032259">
    <property type="term" value="P:methylation"/>
    <property type="evidence" value="ECO:0007669"/>
    <property type="project" value="UniProtKB-KW"/>
</dbReference>